<name>A0A9Q0ZKT2_9ROSI</name>
<keyword evidence="5" id="KW-1185">Reference proteome</keyword>
<dbReference type="GO" id="GO:0009507">
    <property type="term" value="C:chloroplast"/>
    <property type="evidence" value="ECO:0007669"/>
    <property type="project" value="TreeGrafter"/>
</dbReference>
<comment type="caution">
    <text evidence="4">The sequence shown here is derived from an EMBL/GenBank/DDBJ whole genome shotgun (WGS) entry which is preliminary data.</text>
</comment>
<comment type="similarity">
    <text evidence="1">Belongs to the PPR family. P subfamily.</text>
</comment>
<accession>A0A9Q0ZKT2</accession>
<dbReference type="AlphaFoldDB" id="A0A9Q0ZKT2"/>
<gene>
    <name evidence="4" type="ORF">OIU74_003064</name>
</gene>
<dbReference type="Pfam" id="PF13041">
    <property type="entry name" value="PPR_2"/>
    <property type="match status" value="2"/>
</dbReference>
<reference evidence="4" key="2">
    <citation type="journal article" date="2023" name="Int. J. Mol. Sci.">
        <title>De Novo Assembly and Annotation of 11 Diverse Shrub Willow (Salix) Genomes Reveals Novel Gene Organization in Sex-Linked Regions.</title>
        <authorList>
            <person name="Hyden B."/>
            <person name="Feng K."/>
            <person name="Yates T.B."/>
            <person name="Jawdy S."/>
            <person name="Cereghino C."/>
            <person name="Smart L.B."/>
            <person name="Muchero W."/>
        </authorList>
    </citation>
    <scope>NUCLEOTIDE SEQUENCE</scope>
    <source>
        <tissue evidence="4">Shoot tip</tissue>
    </source>
</reference>
<dbReference type="PANTHER" id="PTHR47936">
    <property type="entry name" value="PPR_LONG DOMAIN-CONTAINING PROTEIN"/>
    <property type="match status" value="1"/>
</dbReference>
<feature type="repeat" description="PPR" evidence="3">
    <location>
        <begin position="170"/>
        <end position="204"/>
    </location>
</feature>
<feature type="repeat" description="PPR" evidence="3">
    <location>
        <begin position="205"/>
        <end position="239"/>
    </location>
</feature>
<reference evidence="4" key="1">
    <citation type="submission" date="2022-11" db="EMBL/GenBank/DDBJ databases">
        <authorList>
            <person name="Hyden B.L."/>
            <person name="Feng K."/>
            <person name="Yates T."/>
            <person name="Jawdy S."/>
            <person name="Smart L.B."/>
            <person name="Muchero W."/>
        </authorList>
    </citation>
    <scope>NUCLEOTIDE SEQUENCE</scope>
    <source>
        <tissue evidence="4">Shoot tip</tissue>
    </source>
</reference>
<evidence type="ECO:0000256" key="2">
    <source>
        <dbReference type="ARBA" id="ARBA00022737"/>
    </source>
</evidence>
<evidence type="ECO:0000313" key="5">
    <source>
        <dbReference type="Proteomes" id="UP001151752"/>
    </source>
</evidence>
<dbReference type="InterPro" id="IPR011990">
    <property type="entry name" value="TPR-like_helical_dom_sf"/>
</dbReference>
<dbReference type="InterPro" id="IPR002885">
    <property type="entry name" value="PPR_rpt"/>
</dbReference>
<sequence>MSALSRLFRSTFSAAAAAAASTSVSETENAIVRSFSNEIFRERSLKRVVEKFKKASENDRFRTKTAIYKDTVRRLAAAKKFRYVVEIIENQKQYQDMSKEGFNARLISLYGTSGMFDNARKVFDEMLERKCAQTVLSFNALLGACVNSKKFDEVDGLFRGLSEELGIEPDLVSYNTVMRAFCEMGSLDSAVSLLDEMEKKGLKPDLITFNTILNGLYASGRFDDGERTWQRMKEYNVKPDGRSYNEKLLGLALEKRMKDAAKVVEEMKSEGIGFDIFSYNALIRGFVNEDDLEKAKGWYSEIRKTDCKPDKLTFKTLIPFVVEKGDVAFAFDLCKDVLSSKLAVKEALIQPVLDALAKESKINEAKELVELSKARRSDSLKLTLPSI</sequence>
<dbReference type="GO" id="GO:0031930">
    <property type="term" value="P:mitochondria-nucleus signaling pathway"/>
    <property type="evidence" value="ECO:0007669"/>
    <property type="project" value="TreeGrafter"/>
</dbReference>
<dbReference type="GO" id="GO:0010019">
    <property type="term" value="P:chloroplast-nucleus signaling pathway"/>
    <property type="evidence" value="ECO:0007669"/>
    <property type="project" value="TreeGrafter"/>
</dbReference>
<organism evidence="4 5">
    <name type="scientific">Salix koriyanagi</name>
    <dbReference type="NCBI Taxonomy" id="2511006"/>
    <lineage>
        <taxon>Eukaryota</taxon>
        <taxon>Viridiplantae</taxon>
        <taxon>Streptophyta</taxon>
        <taxon>Embryophyta</taxon>
        <taxon>Tracheophyta</taxon>
        <taxon>Spermatophyta</taxon>
        <taxon>Magnoliopsida</taxon>
        <taxon>eudicotyledons</taxon>
        <taxon>Gunneridae</taxon>
        <taxon>Pentapetalae</taxon>
        <taxon>rosids</taxon>
        <taxon>fabids</taxon>
        <taxon>Malpighiales</taxon>
        <taxon>Salicaceae</taxon>
        <taxon>Saliceae</taxon>
        <taxon>Salix</taxon>
    </lineage>
</organism>
<proteinExistence type="inferred from homology"/>
<evidence type="ECO:0000256" key="1">
    <source>
        <dbReference type="ARBA" id="ARBA00007626"/>
    </source>
</evidence>
<evidence type="ECO:0000313" key="4">
    <source>
        <dbReference type="EMBL" id="KAJ6738027.1"/>
    </source>
</evidence>
<protein>
    <submittedName>
        <fullName evidence="4">REPEAT-CONTAINING PROTEIN putative-RELATED</fullName>
    </submittedName>
</protein>
<dbReference type="EMBL" id="JAPFFM010000010">
    <property type="protein sequence ID" value="KAJ6738027.1"/>
    <property type="molecule type" value="Genomic_DNA"/>
</dbReference>
<dbReference type="Gene3D" id="1.25.40.10">
    <property type="entry name" value="Tetratricopeptide repeat domain"/>
    <property type="match status" value="3"/>
</dbReference>
<dbReference type="PANTHER" id="PTHR47936:SF5">
    <property type="entry name" value="PENTACOTRIPEPTIDE-REPEAT REGION OF PRORP DOMAIN-CONTAINING PROTEIN"/>
    <property type="match status" value="1"/>
</dbReference>
<evidence type="ECO:0000256" key="3">
    <source>
        <dbReference type="PROSITE-ProRule" id="PRU00708"/>
    </source>
</evidence>
<dbReference type="NCBIfam" id="TIGR00756">
    <property type="entry name" value="PPR"/>
    <property type="match status" value="5"/>
</dbReference>
<dbReference type="PROSITE" id="PS51375">
    <property type="entry name" value="PPR"/>
    <property type="match status" value="3"/>
</dbReference>
<dbReference type="Pfam" id="PF13812">
    <property type="entry name" value="PPR_3"/>
    <property type="match status" value="2"/>
</dbReference>
<dbReference type="Proteomes" id="UP001151752">
    <property type="component" value="Chromosome 4"/>
</dbReference>
<feature type="repeat" description="PPR" evidence="3">
    <location>
        <begin position="275"/>
        <end position="309"/>
    </location>
</feature>
<keyword evidence="2" id="KW-0677">Repeat</keyword>